<feature type="compositionally biased region" description="Polar residues" evidence="1">
    <location>
        <begin position="193"/>
        <end position="205"/>
    </location>
</feature>
<reference evidence="2 3" key="1">
    <citation type="journal article" date="2021" name="Elife">
        <title>Chloroplast acquisition without the gene transfer in kleptoplastic sea slugs, Plakobranchus ocellatus.</title>
        <authorList>
            <person name="Maeda T."/>
            <person name="Takahashi S."/>
            <person name="Yoshida T."/>
            <person name="Shimamura S."/>
            <person name="Takaki Y."/>
            <person name="Nagai Y."/>
            <person name="Toyoda A."/>
            <person name="Suzuki Y."/>
            <person name="Arimoto A."/>
            <person name="Ishii H."/>
            <person name="Satoh N."/>
            <person name="Nishiyama T."/>
            <person name="Hasebe M."/>
            <person name="Maruyama T."/>
            <person name="Minagawa J."/>
            <person name="Obokata J."/>
            <person name="Shigenobu S."/>
        </authorList>
    </citation>
    <scope>NUCLEOTIDE SEQUENCE [LARGE SCALE GENOMIC DNA]</scope>
</reference>
<gene>
    <name evidence="2" type="ORF">PoB_005111300</name>
</gene>
<sequence length="395" mass="44450">MECQIVPARKLELSKPRGKNTKHKNSKCEYAGEDLNDVFTLQPIFKAPKSTLDLENTPNNSKNGFSHSAKKTFDRNKTDLNFNHFTMSRPGALKSPEALPNGNITNSIPGTLSKFQLSNPSRRSTTQGIITSGNNNATGANDKRKSSLQHHRRASSGEELILAAASRRQSRKNSDKTGISYQIGCSGPGGSKSLASSPRPQLVQESQRRKSAGSKISTSQVSKENDEQFKEQALRRKSLFDSHACTKWYSPQRRPVSTERVERSRRNVISPRTLSRLFQTFRQQSGDDGVGDGQLSVCTEDDWKTYGSIFPNRKLVSHKQLIKGSSLPYNDNIGLEETVTLDQARKMAKMQQFKEWKKQQKPSNQTPKQVWYRTVRSVLAVNHLYHRVKAKSQDK</sequence>
<proteinExistence type="predicted"/>
<accession>A0AAV4BYA3</accession>
<protein>
    <submittedName>
        <fullName evidence="2">Uncharacterized protein</fullName>
    </submittedName>
</protein>
<comment type="caution">
    <text evidence="2">The sequence shown here is derived from an EMBL/GenBank/DDBJ whole genome shotgun (WGS) entry which is preliminary data.</text>
</comment>
<organism evidence="2 3">
    <name type="scientific">Plakobranchus ocellatus</name>
    <dbReference type="NCBI Taxonomy" id="259542"/>
    <lineage>
        <taxon>Eukaryota</taxon>
        <taxon>Metazoa</taxon>
        <taxon>Spiralia</taxon>
        <taxon>Lophotrochozoa</taxon>
        <taxon>Mollusca</taxon>
        <taxon>Gastropoda</taxon>
        <taxon>Heterobranchia</taxon>
        <taxon>Euthyneura</taxon>
        <taxon>Panpulmonata</taxon>
        <taxon>Sacoglossa</taxon>
        <taxon>Placobranchoidea</taxon>
        <taxon>Plakobranchidae</taxon>
        <taxon>Plakobranchus</taxon>
    </lineage>
</organism>
<feature type="region of interest" description="Disordered" evidence="1">
    <location>
        <begin position="1"/>
        <end position="26"/>
    </location>
</feature>
<name>A0AAV4BYA3_9GAST</name>
<evidence type="ECO:0000313" key="3">
    <source>
        <dbReference type="Proteomes" id="UP000735302"/>
    </source>
</evidence>
<dbReference type="EMBL" id="BLXT01005617">
    <property type="protein sequence ID" value="GFO24608.1"/>
    <property type="molecule type" value="Genomic_DNA"/>
</dbReference>
<dbReference type="Proteomes" id="UP000735302">
    <property type="component" value="Unassembled WGS sequence"/>
</dbReference>
<keyword evidence="3" id="KW-1185">Reference proteome</keyword>
<feature type="compositionally biased region" description="Basic residues" evidence="1">
    <location>
        <begin position="16"/>
        <end position="25"/>
    </location>
</feature>
<evidence type="ECO:0000256" key="1">
    <source>
        <dbReference type="SAM" id="MobiDB-lite"/>
    </source>
</evidence>
<feature type="region of interest" description="Disordered" evidence="1">
    <location>
        <begin position="85"/>
        <end position="228"/>
    </location>
</feature>
<feature type="compositionally biased region" description="Polar residues" evidence="1">
    <location>
        <begin position="102"/>
        <end position="139"/>
    </location>
</feature>
<dbReference type="AlphaFoldDB" id="A0AAV4BYA3"/>
<feature type="compositionally biased region" description="Polar residues" evidence="1">
    <location>
        <begin position="53"/>
        <end position="66"/>
    </location>
</feature>
<feature type="region of interest" description="Disordered" evidence="1">
    <location>
        <begin position="51"/>
        <end position="72"/>
    </location>
</feature>
<evidence type="ECO:0000313" key="2">
    <source>
        <dbReference type="EMBL" id="GFO24608.1"/>
    </source>
</evidence>